<sequence>MILNNHTLVAVTDGESLRLFHTKGHEPQLELFEVEGPVLEIAHAGSGGRHRSSSANPDQSRLDEDDFAASIARYLNREAHNETWQHVLVIADPRTLGEMRKHYQASLSAKLVGEISKDYVKHSVEAIKVAVSTA</sequence>
<keyword evidence="3" id="KW-1185">Reference proteome</keyword>
<dbReference type="AlphaFoldDB" id="A0A6M7URE7"/>
<gene>
    <name evidence="2" type="ORF">EB233_08520</name>
</gene>
<dbReference type="Proteomes" id="UP000503339">
    <property type="component" value="Chromosome"/>
</dbReference>
<evidence type="ECO:0000313" key="3">
    <source>
        <dbReference type="Proteomes" id="UP000503339"/>
    </source>
</evidence>
<organism evidence="2 3">
    <name type="scientific">Mesorhizobium erdmanii</name>
    <dbReference type="NCBI Taxonomy" id="1777866"/>
    <lineage>
        <taxon>Bacteria</taxon>
        <taxon>Pseudomonadati</taxon>
        <taxon>Pseudomonadota</taxon>
        <taxon>Alphaproteobacteria</taxon>
        <taxon>Hyphomicrobiales</taxon>
        <taxon>Phyllobacteriaceae</taxon>
        <taxon>Mesorhizobium</taxon>
    </lineage>
</organism>
<evidence type="ECO:0000313" key="2">
    <source>
        <dbReference type="EMBL" id="QKC79685.1"/>
    </source>
</evidence>
<feature type="region of interest" description="Disordered" evidence="1">
    <location>
        <begin position="43"/>
        <end position="62"/>
    </location>
</feature>
<dbReference type="Pfam" id="PF18856">
    <property type="entry name" value="baeRF_family12"/>
    <property type="match status" value="1"/>
</dbReference>
<reference evidence="2 3" key="1">
    <citation type="submission" date="2018-10" db="EMBL/GenBank/DDBJ databases">
        <authorList>
            <person name="Perry B.J."/>
            <person name="Sullivan J.T."/>
            <person name="Murphy R.J.T."/>
            <person name="Ramsay J.P."/>
            <person name="Ronson C.W."/>
        </authorList>
    </citation>
    <scope>NUCLEOTIDE SEQUENCE [LARGE SCALE GENOMIC DNA]</scope>
    <source>
        <strain evidence="2 3">NZP2014</strain>
    </source>
</reference>
<evidence type="ECO:0000256" key="1">
    <source>
        <dbReference type="SAM" id="MobiDB-lite"/>
    </source>
</evidence>
<protein>
    <submittedName>
        <fullName evidence="2">Host cell attachment protein</fullName>
    </submittedName>
</protein>
<dbReference type="InterPro" id="IPR041374">
    <property type="entry name" value="BaeRF_family12"/>
</dbReference>
<dbReference type="EMBL" id="CP033361">
    <property type="protein sequence ID" value="QKC79685.1"/>
    <property type="molecule type" value="Genomic_DNA"/>
</dbReference>
<accession>A0A6M7URE7</accession>
<proteinExistence type="predicted"/>
<dbReference type="RefSeq" id="WP_155765466.1">
    <property type="nucleotide sequence ID" value="NZ_CP033361.1"/>
</dbReference>
<name>A0A6M7URE7_9HYPH</name>
<dbReference type="KEGG" id="merd:EB233_08520"/>